<dbReference type="SUPFAM" id="SSF56563">
    <property type="entry name" value="Major capsid protein gp5"/>
    <property type="match status" value="1"/>
</dbReference>
<evidence type="ECO:0000313" key="4">
    <source>
        <dbReference type="Proteomes" id="UP001265083"/>
    </source>
</evidence>
<protein>
    <submittedName>
        <fullName evidence="3">Phage major capsid protein</fullName>
    </submittedName>
</protein>
<organism evidence="3 4">
    <name type="scientific">Gordonia westfalica</name>
    <dbReference type="NCBI Taxonomy" id="158898"/>
    <lineage>
        <taxon>Bacteria</taxon>
        <taxon>Bacillati</taxon>
        <taxon>Actinomycetota</taxon>
        <taxon>Actinomycetes</taxon>
        <taxon>Mycobacteriales</taxon>
        <taxon>Gordoniaceae</taxon>
        <taxon>Gordonia</taxon>
    </lineage>
</organism>
<evidence type="ECO:0000256" key="1">
    <source>
        <dbReference type="ARBA" id="ARBA00004328"/>
    </source>
</evidence>
<name>A0ABU2GW00_9ACTN</name>
<evidence type="ECO:0000259" key="2">
    <source>
        <dbReference type="Pfam" id="PF05065"/>
    </source>
</evidence>
<proteinExistence type="predicted"/>
<dbReference type="NCBIfam" id="TIGR01554">
    <property type="entry name" value="major_cap_HK97"/>
    <property type="match status" value="1"/>
</dbReference>
<accession>A0ABU2GW00</accession>
<sequence length="281" mass="28751">MAVETTITSAKAWSPDLTAVPPADAVPDALILETSTVSGTIEGDAPAVRVQYVDDATATFTAEGVTIDEANPGLSEALVHTGKVAQIIRLSREQFAQPNAQELLSDSVRRAVTKAGNTAYIAQAAPTNPAVTPPAGLLNIAGIVNGGAVADSLDGLVDLLAALAGNGADPSHIVLSPTAWASLRKFKTAADYNTSLLGTGATDAQKFLLDLPVLVTPAAPSGSGLVVDKTAVVSAVGNVEVSISEHAYFAADSIAVRCIWRFGANVVKPDRLGKFTVTAPE</sequence>
<dbReference type="Pfam" id="PF05065">
    <property type="entry name" value="Phage_capsid"/>
    <property type="match status" value="1"/>
</dbReference>
<dbReference type="Gene3D" id="3.30.2320.10">
    <property type="entry name" value="hypothetical protein PF0899 domain"/>
    <property type="match status" value="1"/>
</dbReference>
<dbReference type="Proteomes" id="UP001265083">
    <property type="component" value="Unassembled WGS sequence"/>
</dbReference>
<reference evidence="3 4" key="1">
    <citation type="submission" date="2023-08" db="EMBL/GenBank/DDBJ databases">
        <title>Bioegradation of LLDPE and BLDPE plastic by marine bacteria from coast plastic debris.</title>
        <authorList>
            <person name="Rong Z."/>
        </authorList>
    </citation>
    <scope>NUCLEOTIDE SEQUENCE [LARGE SCALE GENOMIC DNA]</scope>
    <source>
        <strain evidence="3 4">Z-2</strain>
    </source>
</reference>
<evidence type="ECO:0000313" key="3">
    <source>
        <dbReference type="EMBL" id="MDS1115606.1"/>
    </source>
</evidence>
<dbReference type="InterPro" id="IPR024455">
    <property type="entry name" value="Phage_capsid"/>
</dbReference>
<dbReference type="EMBL" id="JAVLUS010000015">
    <property type="protein sequence ID" value="MDS1115606.1"/>
    <property type="molecule type" value="Genomic_DNA"/>
</dbReference>
<comment type="caution">
    <text evidence="3">The sequence shown here is derived from an EMBL/GenBank/DDBJ whole genome shotgun (WGS) entry which is preliminary data.</text>
</comment>
<keyword evidence="4" id="KW-1185">Reference proteome</keyword>
<gene>
    <name evidence="3" type="ORF">RD149_17790</name>
</gene>
<dbReference type="Gene3D" id="3.30.2400.10">
    <property type="entry name" value="Major capsid protein gp5"/>
    <property type="match status" value="1"/>
</dbReference>
<feature type="domain" description="Phage capsid-like C-terminal" evidence="2">
    <location>
        <begin position="53"/>
        <end position="272"/>
    </location>
</feature>
<dbReference type="RefSeq" id="WP_310951520.1">
    <property type="nucleotide sequence ID" value="NZ_JAVLUS010000015.1"/>
</dbReference>
<dbReference type="InterPro" id="IPR054612">
    <property type="entry name" value="Phage_capsid-like_C"/>
</dbReference>
<comment type="subcellular location">
    <subcellularLocation>
        <location evidence="1">Virion</location>
    </subcellularLocation>
</comment>